<organism evidence="1 2">
    <name type="scientific">Candidatus Portnoybacteria bacterium RBG_19FT_COMBO_36_7</name>
    <dbReference type="NCBI Taxonomy" id="1801992"/>
    <lineage>
        <taxon>Bacteria</taxon>
        <taxon>Candidatus Portnoyibacteriota</taxon>
    </lineage>
</organism>
<sequence length="148" mass="17555">MRSNDNGSRKQTTFPIKCYYCREEFKVAADHPSFINKAFCNKRECVEKHFEDKKNGRKRLEKYKAHVISEKEKHKKKKKFMVVFFVDEEKKVVFRENGGGPPIRVGEIIPEERIPERLKDNDYVFVIEGFGLPGRINQYRRDIIRGLS</sequence>
<name>A0A1G2F6C6_9BACT</name>
<dbReference type="STRING" id="1801992.A2Y98_01690"/>
<protein>
    <submittedName>
        <fullName evidence="1">Uncharacterized protein</fullName>
    </submittedName>
</protein>
<reference evidence="1 2" key="1">
    <citation type="journal article" date="2016" name="Nat. Commun.">
        <title>Thousands of microbial genomes shed light on interconnected biogeochemical processes in an aquifer system.</title>
        <authorList>
            <person name="Anantharaman K."/>
            <person name="Brown C.T."/>
            <person name="Hug L.A."/>
            <person name="Sharon I."/>
            <person name="Castelle C.J."/>
            <person name="Probst A.J."/>
            <person name="Thomas B.C."/>
            <person name="Singh A."/>
            <person name="Wilkins M.J."/>
            <person name="Karaoz U."/>
            <person name="Brodie E.L."/>
            <person name="Williams K.H."/>
            <person name="Hubbard S.S."/>
            <person name="Banfield J.F."/>
        </authorList>
    </citation>
    <scope>NUCLEOTIDE SEQUENCE [LARGE SCALE GENOMIC DNA]</scope>
</reference>
<dbReference type="Proteomes" id="UP000179099">
    <property type="component" value="Unassembled WGS sequence"/>
</dbReference>
<dbReference type="EMBL" id="MHMW01000028">
    <property type="protein sequence ID" value="OGZ33626.1"/>
    <property type="molecule type" value="Genomic_DNA"/>
</dbReference>
<evidence type="ECO:0000313" key="1">
    <source>
        <dbReference type="EMBL" id="OGZ33626.1"/>
    </source>
</evidence>
<comment type="caution">
    <text evidence="1">The sequence shown here is derived from an EMBL/GenBank/DDBJ whole genome shotgun (WGS) entry which is preliminary data.</text>
</comment>
<proteinExistence type="predicted"/>
<dbReference type="AlphaFoldDB" id="A0A1G2F6C6"/>
<accession>A0A1G2F6C6</accession>
<gene>
    <name evidence="1" type="ORF">A2Y98_01690</name>
</gene>
<evidence type="ECO:0000313" key="2">
    <source>
        <dbReference type="Proteomes" id="UP000179099"/>
    </source>
</evidence>